<dbReference type="InterPro" id="IPR041581">
    <property type="entry name" value="Glyoxalase_6"/>
</dbReference>
<feature type="domain" description="Glyoxalase-like" evidence="2">
    <location>
        <begin position="23"/>
        <end position="73"/>
    </location>
</feature>
<evidence type="ECO:0000259" key="2">
    <source>
        <dbReference type="Pfam" id="PF18029"/>
    </source>
</evidence>
<dbReference type="Gene3D" id="3.10.180.10">
    <property type="entry name" value="2,3-Dihydroxybiphenyl 1,2-Dioxygenase, domain 1"/>
    <property type="match status" value="1"/>
</dbReference>
<dbReference type="Pfam" id="PF18029">
    <property type="entry name" value="Glyoxalase_6"/>
    <property type="match status" value="1"/>
</dbReference>
<feature type="compositionally biased region" description="Basic and acidic residues" evidence="1">
    <location>
        <begin position="116"/>
        <end position="132"/>
    </location>
</feature>
<gene>
    <name evidence="3" type="ORF">JS756_31370</name>
</gene>
<proteinExistence type="predicted"/>
<comment type="caution">
    <text evidence="3">The sequence shown here is derived from an EMBL/GenBank/DDBJ whole genome shotgun (WGS) entry which is preliminary data.</text>
</comment>
<keyword evidence="4" id="KW-1185">Reference proteome</keyword>
<name>A0ABS2VZE6_STRAS</name>
<evidence type="ECO:0000313" key="4">
    <source>
        <dbReference type="Proteomes" id="UP000788262"/>
    </source>
</evidence>
<sequence length="132" mass="14018">MSARSLRPGGPLRAGGSLKWPHPARSHQVHPDLGVDDPDRAQADILDLGASLLDAGDGRRSRRIFAAPAGRPFPSRAGPTQTPQGVRPPVSIVNGVGQRPRRAEASAQHGRSAFGRVRDLPTAEASSRDRAR</sequence>
<protein>
    <recommendedName>
        <fullName evidence="2">Glyoxalase-like domain-containing protein</fullName>
    </recommendedName>
</protein>
<dbReference type="EMBL" id="JAFFZS010000041">
    <property type="protein sequence ID" value="MBN0048520.1"/>
    <property type="molecule type" value="Genomic_DNA"/>
</dbReference>
<dbReference type="InterPro" id="IPR029068">
    <property type="entry name" value="Glyas_Bleomycin-R_OHBP_Dase"/>
</dbReference>
<evidence type="ECO:0000313" key="3">
    <source>
        <dbReference type="EMBL" id="MBN0048520.1"/>
    </source>
</evidence>
<organism evidence="3 4">
    <name type="scientific">Streptomyces actuosus</name>
    <dbReference type="NCBI Taxonomy" id="1885"/>
    <lineage>
        <taxon>Bacteria</taxon>
        <taxon>Bacillati</taxon>
        <taxon>Actinomycetota</taxon>
        <taxon>Actinomycetes</taxon>
        <taxon>Kitasatosporales</taxon>
        <taxon>Streptomycetaceae</taxon>
        <taxon>Streptomyces</taxon>
    </lineage>
</organism>
<reference evidence="3 4" key="1">
    <citation type="submission" date="2021-02" db="EMBL/GenBank/DDBJ databases">
        <title>Whole genome sequencing of Streptomyces actuosus VRA1.</title>
        <authorList>
            <person name="Sen G."/>
            <person name="Sen A."/>
        </authorList>
    </citation>
    <scope>NUCLEOTIDE SEQUENCE [LARGE SCALE GENOMIC DNA]</scope>
    <source>
        <strain evidence="3 4">VRA1</strain>
    </source>
</reference>
<dbReference type="RefSeq" id="WP_205386654.1">
    <property type="nucleotide sequence ID" value="NZ_JAFFZS010000041.1"/>
</dbReference>
<feature type="region of interest" description="Disordered" evidence="1">
    <location>
        <begin position="1"/>
        <end position="39"/>
    </location>
</feature>
<feature type="region of interest" description="Disordered" evidence="1">
    <location>
        <begin position="65"/>
        <end position="132"/>
    </location>
</feature>
<accession>A0ABS2VZE6</accession>
<evidence type="ECO:0000256" key="1">
    <source>
        <dbReference type="SAM" id="MobiDB-lite"/>
    </source>
</evidence>
<dbReference type="Proteomes" id="UP000788262">
    <property type="component" value="Unassembled WGS sequence"/>
</dbReference>